<dbReference type="PANTHER" id="PTHR48101">
    <property type="entry name" value="METHYLMALONYL-COA MUTASE, MITOCHONDRIAL-RELATED"/>
    <property type="match status" value="1"/>
</dbReference>
<keyword evidence="3" id="KW-0479">Metal-binding</keyword>
<evidence type="ECO:0000256" key="3">
    <source>
        <dbReference type="ARBA" id="ARBA00022723"/>
    </source>
</evidence>
<dbReference type="NCBIfam" id="TIGR00640">
    <property type="entry name" value="acid_CoA_mut_C"/>
    <property type="match status" value="1"/>
</dbReference>
<feature type="non-terminal residue" evidence="7">
    <location>
        <position position="139"/>
    </location>
</feature>
<dbReference type="PROSITE" id="PS51332">
    <property type="entry name" value="B12_BINDING"/>
    <property type="match status" value="1"/>
</dbReference>
<evidence type="ECO:0000256" key="2">
    <source>
        <dbReference type="ARBA" id="ARBA00022628"/>
    </source>
</evidence>
<reference evidence="7 8" key="1">
    <citation type="journal article" date="2019" name="Nat. Microbiol.">
        <title>Wide diversity of methane and short-chain alkane metabolisms in uncultured archaea.</title>
        <authorList>
            <person name="Borrel G."/>
            <person name="Adam P.S."/>
            <person name="McKay L.J."/>
            <person name="Chen L.X."/>
            <person name="Sierra-Garcia I.N."/>
            <person name="Sieber C.M."/>
            <person name="Letourneur Q."/>
            <person name="Ghozlane A."/>
            <person name="Andersen G.L."/>
            <person name="Li W.J."/>
            <person name="Hallam S.J."/>
            <person name="Muyzer G."/>
            <person name="de Oliveira V.M."/>
            <person name="Inskeep W.P."/>
            <person name="Banfield J.F."/>
            <person name="Gribaldo S."/>
        </authorList>
    </citation>
    <scope>NUCLEOTIDE SEQUENCE [LARGE SCALE GENOMIC DNA]</scope>
    <source>
        <strain evidence="7">NM1b</strain>
    </source>
</reference>
<comment type="cofactor">
    <cofactor evidence="1">
        <name>adenosylcob(III)alamin</name>
        <dbReference type="ChEBI" id="CHEBI:18408"/>
    </cofactor>
</comment>
<dbReference type="SUPFAM" id="SSF52242">
    <property type="entry name" value="Cobalamin (vitamin B12)-binding domain"/>
    <property type="match status" value="1"/>
</dbReference>
<feature type="domain" description="B12-binding" evidence="6">
    <location>
        <begin position="5"/>
        <end position="136"/>
    </location>
</feature>
<dbReference type="InterPro" id="IPR006158">
    <property type="entry name" value="Cobalamin-bd"/>
</dbReference>
<dbReference type="GO" id="GO:0016853">
    <property type="term" value="F:isomerase activity"/>
    <property type="evidence" value="ECO:0007669"/>
    <property type="project" value="UniProtKB-KW"/>
</dbReference>
<evidence type="ECO:0000313" key="7">
    <source>
        <dbReference type="EMBL" id="RZN67783.1"/>
    </source>
</evidence>
<proteinExistence type="predicted"/>
<sequence length="139" mass="15120">MHSRRIRVLIAKPGLDGHDRGAKVVAQGLRDAGMEVIYLGSRLTPEQIAQAAIQEDVDVVGLSCLSGAHMALFPKTVRLIKERSDKNILFICGGIIPEKDLLNLKKSGIAQIFGPGTPLSEISKFIEEALRAKSDDCRD</sequence>
<keyword evidence="2" id="KW-0846">Cobalamin</keyword>
<dbReference type="EMBL" id="RXIL01000129">
    <property type="protein sequence ID" value="RZN67783.1"/>
    <property type="molecule type" value="Genomic_DNA"/>
</dbReference>
<evidence type="ECO:0000313" key="8">
    <source>
        <dbReference type="Proteomes" id="UP000320766"/>
    </source>
</evidence>
<dbReference type="GO" id="GO:0031419">
    <property type="term" value="F:cobalamin binding"/>
    <property type="evidence" value="ECO:0007669"/>
    <property type="project" value="UniProtKB-KW"/>
</dbReference>
<organism evidence="7 8">
    <name type="scientific">Candidatus Methanolliviera hydrocarbonicum</name>
    <dbReference type="NCBI Taxonomy" id="2491085"/>
    <lineage>
        <taxon>Archaea</taxon>
        <taxon>Methanobacteriati</taxon>
        <taxon>Methanobacteriota</taxon>
        <taxon>Candidatus Methanoliparia</taxon>
        <taxon>Candidatus Methanoliparales</taxon>
        <taxon>Candidatus Methanollivieraceae</taxon>
        <taxon>Candidatus Methanolliviera</taxon>
    </lineage>
</organism>
<name>A0A520KVB9_9EURY</name>
<evidence type="ECO:0000256" key="5">
    <source>
        <dbReference type="ARBA" id="ARBA00023285"/>
    </source>
</evidence>
<dbReference type="InterPro" id="IPR006159">
    <property type="entry name" value="Acid_CoA_mut_C"/>
</dbReference>
<keyword evidence="5" id="KW-0170">Cobalt</keyword>
<dbReference type="Proteomes" id="UP000320766">
    <property type="component" value="Unassembled WGS sequence"/>
</dbReference>
<accession>A0A520KVB9</accession>
<dbReference type="CDD" id="cd02071">
    <property type="entry name" value="MM_CoA_mut_B12_BD"/>
    <property type="match status" value="1"/>
</dbReference>
<gene>
    <name evidence="7" type="ORF">EF807_07100</name>
</gene>
<protein>
    <submittedName>
        <fullName evidence="7">Cobalamin B12-binding domain-containing protein</fullName>
    </submittedName>
</protein>
<comment type="caution">
    <text evidence="7">The sequence shown here is derived from an EMBL/GenBank/DDBJ whole genome shotgun (WGS) entry which is preliminary data.</text>
</comment>
<dbReference type="Pfam" id="PF02310">
    <property type="entry name" value="B12-binding"/>
    <property type="match status" value="1"/>
</dbReference>
<evidence type="ECO:0000256" key="1">
    <source>
        <dbReference type="ARBA" id="ARBA00001922"/>
    </source>
</evidence>
<dbReference type="GO" id="GO:0046872">
    <property type="term" value="F:metal ion binding"/>
    <property type="evidence" value="ECO:0007669"/>
    <property type="project" value="UniProtKB-KW"/>
</dbReference>
<evidence type="ECO:0000256" key="4">
    <source>
        <dbReference type="ARBA" id="ARBA00023235"/>
    </source>
</evidence>
<dbReference type="AlphaFoldDB" id="A0A520KVB9"/>
<dbReference type="PANTHER" id="PTHR48101:SF1">
    <property type="entry name" value="METHYLMALONYL-COA MUTASE, LARGE SUBUNIT"/>
    <property type="match status" value="1"/>
</dbReference>
<evidence type="ECO:0000259" key="6">
    <source>
        <dbReference type="PROSITE" id="PS51332"/>
    </source>
</evidence>
<dbReference type="Gene3D" id="3.40.50.280">
    <property type="entry name" value="Cobalamin-binding domain"/>
    <property type="match status" value="1"/>
</dbReference>
<keyword evidence="4" id="KW-0413">Isomerase</keyword>
<dbReference type="InterPro" id="IPR036724">
    <property type="entry name" value="Cobalamin-bd_sf"/>
</dbReference>